<evidence type="ECO:0000313" key="1">
    <source>
        <dbReference type="EMBL" id="CAH6722750.1"/>
    </source>
</evidence>
<dbReference type="Proteomes" id="UP001152531">
    <property type="component" value="Unassembled WGS sequence"/>
</dbReference>
<protein>
    <submittedName>
        <fullName evidence="1">Pre-mRNA-splicing factor Spp2p</fullName>
    </submittedName>
</protein>
<gene>
    <name evidence="1" type="ORF">CLIB1444_11S00298</name>
</gene>
<accession>A0ACA9YCF0</accession>
<dbReference type="EMBL" id="CALSDN010000011">
    <property type="protein sequence ID" value="CAH6722750.1"/>
    <property type="molecule type" value="Genomic_DNA"/>
</dbReference>
<comment type="caution">
    <text evidence="1">The sequence shown here is derived from an EMBL/GenBank/DDBJ whole genome shotgun (WGS) entry which is preliminary data.</text>
</comment>
<organism evidence="1 2">
    <name type="scientific">[Candida] jaroonii</name>
    <dbReference type="NCBI Taxonomy" id="467808"/>
    <lineage>
        <taxon>Eukaryota</taxon>
        <taxon>Fungi</taxon>
        <taxon>Dikarya</taxon>
        <taxon>Ascomycota</taxon>
        <taxon>Saccharomycotina</taxon>
        <taxon>Pichiomycetes</taxon>
        <taxon>Debaryomycetaceae</taxon>
        <taxon>Yamadazyma</taxon>
    </lineage>
</organism>
<keyword evidence="2" id="KW-1185">Reference proteome</keyword>
<evidence type="ECO:0000313" key="2">
    <source>
        <dbReference type="Proteomes" id="UP001152531"/>
    </source>
</evidence>
<name>A0ACA9YCF0_9ASCO</name>
<reference evidence="1" key="1">
    <citation type="submission" date="2022-06" db="EMBL/GenBank/DDBJ databases">
        <authorList>
            <person name="Legras J.-L."/>
            <person name="Devillers H."/>
            <person name="Grondin C."/>
        </authorList>
    </citation>
    <scope>NUCLEOTIDE SEQUENCE</scope>
    <source>
        <strain evidence="1">CLIB 1444</strain>
    </source>
</reference>
<sequence>MGISFNLKGAQKGKFTLKKPEKEVKKINVLNDSDDEDNKVSIESFEKKEEIKEDIVIRPDELISTIKPKESVKVTGDSKRDMTREEEARKSLMEDESYQDTGRQIKVSSQVEDPEEDGVEAYKEIPVEEFGAALLRGMGWNKANERKVSKPNLEKRKQGLLLGLGAKSVNNDEIAQELLGSRAKFSIPVVKKNKATGEIIRED</sequence>
<proteinExistence type="predicted"/>